<evidence type="ECO:0000256" key="1">
    <source>
        <dbReference type="SAM" id="MobiDB-lite"/>
    </source>
</evidence>
<protein>
    <submittedName>
        <fullName evidence="3">Uncharacterized protein</fullName>
    </submittedName>
</protein>
<dbReference type="EMBL" id="JADBGQ010000008">
    <property type="protein sequence ID" value="KAG5385385.1"/>
    <property type="molecule type" value="Genomic_DNA"/>
</dbReference>
<sequence length="82" mass="9386">MAMKNIQTCLLILLCLFHVRVTQATPFHFRDEVRIPPIWISTPPSRNCGSPIPSVNIRGKNEPCRDPRRHRRPSPPYAAALE</sequence>
<evidence type="ECO:0000313" key="4">
    <source>
        <dbReference type="Proteomes" id="UP000823674"/>
    </source>
</evidence>
<feature type="signal peptide" evidence="2">
    <location>
        <begin position="1"/>
        <end position="24"/>
    </location>
</feature>
<name>A0ABQ7LHE4_BRACM</name>
<accession>A0ABQ7LHE4</accession>
<feature type="chain" id="PRO_5047126907" evidence="2">
    <location>
        <begin position="25"/>
        <end position="82"/>
    </location>
</feature>
<proteinExistence type="predicted"/>
<reference evidence="3 4" key="1">
    <citation type="submission" date="2021-03" db="EMBL/GenBank/DDBJ databases">
        <authorList>
            <person name="King G.J."/>
            <person name="Bancroft I."/>
            <person name="Baten A."/>
            <person name="Bloomfield J."/>
            <person name="Borpatragohain P."/>
            <person name="He Z."/>
            <person name="Irish N."/>
            <person name="Irwin J."/>
            <person name="Liu K."/>
            <person name="Mauleon R.P."/>
            <person name="Moore J."/>
            <person name="Morris R."/>
            <person name="Ostergaard L."/>
            <person name="Wang B."/>
            <person name="Wells R."/>
        </authorList>
    </citation>
    <scope>NUCLEOTIDE SEQUENCE [LARGE SCALE GENOMIC DNA]</scope>
    <source>
        <strain evidence="3">R-o-18</strain>
        <tissue evidence="3">Leaf</tissue>
    </source>
</reference>
<gene>
    <name evidence="3" type="primary">A09p050400.1_BraROA</name>
    <name evidence="3" type="ORF">IGI04_036855</name>
</gene>
<organism evidence="3 4">
    <name type="scientific">Brassica rapa subsp. trilocularis</name>
    <dbReference type="NCBI Taxonomy" id="1813537"/>
    <lineage>
        <taxon>Eukaryota</taxon>
        <taxon>Viridiplantae</taxon>
        <taxon>Streptophyta</taxon>
        <taxon>Embryophyta</taxon>
        <taxon>Tracheophyta</taxon>
        <taxon>Spermatophyta</taxon>
        <taxon>Magnoliopsida</taxon>
        <taxon>eudicotyledons</taxon>
        <taxon>Gunneridae</taxon>
        <taxon>Pentapetalae</taxon>
        <taxon>rosids</taxon>
        <taxon>malvids</taxon>
        <taxon>Brassicales</taxon>
        <taxon>Brassicaceae</taxon>
        <taxon>Brassiceae</taxon>
        <taxon>Brassica</taxon>
    </lineage>
</organism>
<evidence type="ECO:0000313" key="3">
    <source>
        <dbReference type="EMBL" id="KAG5385385.1"/>
    </source>
</evidence>
<dbReference type="Proteomes" id="UP000823674">
    <property type="component" value="Chromosome A09"/>
</dbReference>
<comment type="caution">
    <text evidence="3">The sequence shown here is derived from an EMBL/GenBank/DDBJ whole genome shotgun (WGS) entry which is preliminary data.</text>
</comment>
<evidence type="ECO:0000256" key="2">
    <source>
        <dbReference type="SAM" id="SignalP"/>
    </source>
</evidence>
<keyword evidence="4" id="KW-1185">Reference proteome</keyword>
<feature type="region of interest" description="Disordered" evidence="1">
    <location>
        <begin position="50"/>
        <end position="82"/>
    </location>
</feature>
<keyword evidence="2" id="KW-0732">Signal</keyword>